<feature type="compositionally biased region" description="Polar residues" evidence="4">
    <location>
        <begin position="440"/>
        <end position="452"/>
    </location>
</feature>
<dbReference type="AlphaFoldDB" id="A0A372NN40"/>
<keyword evidence="3" id="KW-0998">Cell outer membrane</keyword>
<dbReference type="Gene3D" id="2.60.40.1120">
    <property type="entry name" value="Carboxypeptidase-like, regulatory domain"/>
    <property type="match status" value="1"/>
</dbReference>
<feature type="compositionally biased region" description="Gly residues" evidence="4">
    <location>
        <begin position="861"/>
        <end position="875"/>
    </location>
</feature>
<feature type="domain" description="Outer membrane protein beta-barrel" evidence="6">
    <location>
        <begin position="400"/>
        <end position="832"/>
    </location>
</feature>
<evidence type="ECO:0000313" key="7">
    <source>
        <dbReference type="EMBL" id="RFZ90352.1"/>
    </source>
</evidence>
<dbReference type="Pfam" id="PF13620">
    <property type="entry name" value="CarboxypepD_reg"/>
    <property type="match status" value="1"/>
</dbReference>
<protein>
    <submittedName>
        <fullName evidence="7">TonB-dependent receptor</fullName>
    </submittedName>
</protein>
<dbReference type="InterPro" id="IPR037066">
    <property type="entry name" value="Plug_dom_sf"/>
</dbReference>
<dbReference type="SUPFAM" id="SSF49464">
    <property type="entry name" value="Carboxypeptidase regulatory domain-like"/>
    <property type="match status" value="1"/>
</dbReference>
<dbReference type="InterPro" id="IPR041700">
    <property type="entry name" value="OMP_b-brl_3"/>
</dbReference>
<evidence type="ECO:0000259" key="6">
    <source>
        <dbReference type="Pfam" id="PF14905"/>
    </source>
</evidence>
<reference evidence="7 8" key="1">
    <citation type="submission" date="2018-08" db="EMBL/GenBank/DDBJ databases">
        <title>Mucilaginibacter sp. MYSH2.</title>
        <authorList>
            <person name="Seo T."/>
        </authorList>
    </citation>
    <scope>NUCLEOTIDE SEQUENCE [LARGE SCALE GENOMIC DNA]</scope>
    <source>
        <strain evidence="7 8">MYSH2</strain>
    </source>
</reference>
<keyword evidence="5" id="KW-0732">Signal</keyword>
<dbReference type="EMBL" id="QWDC01000004">
    <property type="protein sequence ID" value="RFZ90352.1"/>
    <property type="molecule type" value="Genomic_DNA"/>
</dbReference>
<keyword evidence="8" id="KW-1185">Reference proteome</keyword>
<feature type="chain" id="PRO_5016763970" evidence="5">
    <location>
        <begin position="20"/>
        <end position="875"/>
    </location>
</feature>
<comment type="caution">
    <text evidence="7">The sequence shown here is derived from an EMBL/GenBank/DDBJ whole genome shotgun (WGS) entry which is preliminary data.</text>
</comment>
<feature type="region of interest" description="Disordered" evidence="4">
    <location>
        <begin position="843"/>
        <end position="875"/>
    </location>
</feature>
<evidence type="ECO:0000313" key="8">
    <source>
        <dbReference type="Proteomes" id="UP000264217"/>
    </source>
</evidence>
<feature type="region of interest" description="Disordered" evidence="4">
    <location>
        <begin position="432"/>
        <end position="452"/>
    </location>
</feature>
<dbReference type="OrthoDB" id="606851at2"/>
<evidence type="ECO:0000256" key="1">
    <source>
        <dbReference type="ARBA" id="ARBA00004442"/>
    </source>
</evidence>
<accession>A0A372NN40</accession>
<gene>
    <name evidence="7" type="ORF">D0C36_21395</name>
</gene>
<dbReference type="InterPro" id="IPR036942">
    <property type="entry name" value="Beta-barrel_TonB_sf"/>
</dbReference>
<keyword evidence="2" id="KW-0472">Membrane</keyword>
<dbReference type="SUPFAM" id="SSF56935">
    <property type="entry name" value="Porins"/>
    <property type="match status" value="1"/>
</dbReference>
<dbReference type="Proteomes" id="UP000264217">
    <property type="component" value="Unassembled WGS sequence"/>
</dbReference>
<dbReference type="GO" id="GO:0009279">
    <property type="term" value="C:cell outer membrane"/>
    <property type="evidence" value="ECO:0007669"/>
    <property type="project" value="UniProtKB-SubCell"/>
</dbReference>
<proteinExistence type="predicted"/>
<dbReference type="Gene3D" id="2.40.170.20">
    <property type="entry name" value="TonB-dependent receptor, beta-barrel domain"/>
    <property type="match status" value="1"/>
</dbReference>
<dbReference type="PANTHER" id="PTHR40980:SF4">
    <property type="entry name" value="TONB-DEPENDENT RECEPTOR-LIKE BETA-BARREL DOMAIN-CONTAINING PROTEIN"/>
    <property type="match status" value="1"/>
</dbReference>
<dbReference type="RefSeq" id="WP_117393766.1">
    <property type="nucleotide sequence ID" value="NZ_QWDC01000004.1"/>
</dbReference>
<feature type="signal peptide" evidence="5">
    <location>
        <begin position="1"/>
        <end position="19"/>
    </location>
</feature>
<evidence type="ECO:0000256" key="3">
    <source>
        <dbReference type="ARBA" id="ARBA00023237"/>
    </source>
</evidence>
<keyword evidence="7" id="KW-0675">Receptor</keyword>
<dbReference type="PANTHER" id="PTHR40980">
    <property type="entry name" value="PLUG DOMAIN-CONTAINING PROTEIN"/>
    <property type="match status" value="1"/>
</dbReference>
<comment type="subcellular location">
    <subcellularLocation>
        <location evidence="1">Cell outer membrane</location>
    </subcellularLocation>
</comment>
<sequence>MKRILLLIIVICAAFTANAQIPMGGGGSNIVGKISGKVIDSLTKKPVDYATISLFKSGGTTPVTGVLTDGNGNFQFNGIKTGKYKISVSFIGYPARTFDPVETTAAKPDNNMGTILLKPSATALKEVQVVGQAALIENKIDKIVYNAEKDVTSTGGNATDVLQKVPLVSVDMNGNVAIRGDQNVRVLINGKPSGATSASLSDVLKTIPADQIKNIEVVTSPSAKYDAEGSGGIINIITKTKNASGISGSVSGGVGTRQNNGNMNLNYNKNRFNFSANIGGNLTWPQTMTSEFTQTINTPAIPASGSTPAKDAVNQLNQNNTANKTKRHGVRGTLTAGYEFNGFNSINSTLALNDGGFNTNGGGDYSIKNYIDSAKNINYFGNSTNRNKFSGFDWNLDYTHKFKKEGHEITVSGQWSHSIIKTDYTSLFAAQPNTGKAAPQPSQKGDNNGKNNEYTLQADYALPINKTLKLEAGGKTIQRRINSDYNIYSVDSLGYNQVIDALNSNLYDYKQNVYAGYGVFTITLPKNYSVLAGFRYENTQIAGDPKTPFASEANQQDLKPFNASYNTYIPSLTIQKVIGTNTFKLSYSKRIQRPSLQVLNPFINRANIQAQSVGNPNLAPEVSQTIELNYNTFIKSSVLNFSVYYKRTSDLIEGLAQPLTEYIQTGAKIDTVIGTRTIQRNAALNNSWGASFFGSVNPFKPLTIRGSVNVFTYNPSVYTEFANYINTDAIKTQYMYTMFGSATYNFPKDFIFEAFGFINSPRRTIQGASPSFGIYAFGVKKQFMNKKASLGFNTVQPFAVNKAFNQNISSPGFSQVSKTQFPFQSFGITFSYSFGKMSFKAPNPGQKKKGVNNDDQIQGGDQQGGGMGGGGNGGR</sequence>
<dbReference type="InterPro" id="IPR008969">
    <property type="entry name" value="CarboxyPept-like_regulatory"/>
</dbReference>
<evidence type="ECO:0000256" key="4">
    <source>
        <dbReference type="SAM" id="MobiDB-lite"/>
    </source>
</evidence>
<dbReference type="Pfam" id="PF14905">
    <property type="entry name" value="OMP_b-brl_3"/>
    <property type="match status" value="1"/>
</dbReference>
<name>A0A372NN40_9SPHI</name>
<evidence type="ECO:0000256" key="5">
    <source>
        <dbReference type="SAM" id="SignalP"/>
    </source>
</evidence>
<dbReference type="Gene3D" id="2.170.130.10">
    <property type="entry name" value="TonB-dependent receptor, plug domain"/>
    <property type="match status" value="1"/>
</dbReference>
<organism evidence="7 8">
    <name type="scientific">Mucilaginibacter conchicola</name>
    <dbReference type="NCBI Taxonomy" id="2303333"/>
    <lineage>
        <taxon>Bacteria</taxon>
        <taxon>Pseudomonadati</taxon>
        <taxon>Bacteroidota</taxon>
        <taxon>Sphingobacteriia</taxon>
        <taxon>Sphingobacteriales</taxon>
        <taxon>Sphingobacteriaceae</taxon>
        <taxon>Mucilaginibacter</taxon>
    </lineage>
</organism>
<evidence type="ECO:0000256" key="2">
    <source>
        <dbReference type="ARBA" id="ARBA00023136"/>
    </source>
</evidence>